<proteinExistence type="inferred from homology"/>
<evidence type="ECO:0000256" key="8">
    <source>
        <dbReference type="ARBA" id="ARBA00034811"/>
    </source>
</evidence>
<gene>
    <name evidence="12" type="ORF">D9757_008308</name>
</gene>
<dbReference type="PROSITE" id="PS00674">
    <property type="entry name" value="AAA"/>
    <property type="match status" value="1"/>
</dbReference>
<evidence type="ECO:0000313" key="13">
    <source>
        <dbReference type="Proteomes" id="UP000518752"/>
    </source>
</evidence>
<dbReference type="SUPFAM" id="SSF52540">
    <property type="entry name" value="P-loop containing nucleoside triphosphate hydrolases"/>
    <property type="match status" value="2"/>
</dbReference>
<dbReference type="InterPro" id="IPR027417">
    <property type="entry name" value="P-loop_NTPase"/>
</dbReference>
<evidence type="ECO:0000256" key="5">
    <source>
        <dbReference type="ARBA" id="ARBA00022801"/>
    </source>
</evidence>
<dbReference type="AlphaFoldDB" id="A0A8H5M0N2"/>
<dbReference type="InterPro" id="IPR003593">
    <property type="entry name" value="AAA+_ATPase"/>
</dbReference>
<evidence type="ECO:0000256" key="1">
    <source>
        <dbReference type="ARBA" id="ARBA00004370"/>
    </source>
</evidence>
<dbReference type="SMART" id="SM00382">
    <property type="entry name" value="AAA"/>
    <property type="match status" value="2"/>
</dbReference>
<dbReference type="Pfam" id="PF23315">
    <property type="entry name" value="PEX6_4th"/>
    <property type="match status" value="1"/>
</dbReference>
<dbReference type="PANTHER" id="PTHR23077">
    <property type="entry name" value="AAA-FAMILY ATPASE"/>
    <property type="match status" value="1"/>
</dbReference>
<dbReference type="GO" id="GO:0016887">
    <property type="term" value="F:ATP hydrolysis activity"/>
    <property type="evidence" value="ECO:0007669"/>
    <property type="project" value="InterPro"/>
</dbReference>
<keyword evidence="7" id="KW-0472">Membrane</keyword>
<evidence type="ECO:0000256" key="10">
    <source>
        <dbReference type="ARBA" id="ARBA00048778"/>
    </source>
</evidence>
<dbReference type="GO" id="GO:0005524">
    <property type="term" value="F:ATP binding"/>
    <property type="evidence" value="ECO:0007669"/>
    <property type="project" value="UniProtKB-KW"/>
</dbReference>
<evidence type="ECO:0000256" key="4">
    <source>
        <dbReference type="ARBA" id="ARBA00022741"/>
    </source>
</evidence>
<evidence type="ECO:0000256" key="7">
    <source>
        <dbReference type="ARBA" id="ARBA00023136"/>
    </source>
</evidence>
<feature type="domain" description="AAA+ ATPase" evidence="11">
    <location>
        <begin position="497"/>
        <end position="636"/>
    </location>
</feature>
<dbReference type="Gene3D" id="3.40.50.300">
    <property type="entry name" value="P-loop containing nucleotide triphosphate hydrolases"/>
    <property type="match status" value="2"/>
</dbReference>
<reference evidence="12 13" key="1">
    <citation type="journal article" date="2020" name="ISME J.">
        <title>Uncovering the hidden diversity of litter-decomposition mechanisms in mushroom-forming fungi.</title>
        <authorList>
            <person name="Floudas D."/>
            <person name="Bentzer J."/>
            <person name="Ahren D."/>
            <person name="Johansson T."/>
            <person name="Persson P."/>
            <person name="Tunlid A."/>
        </authorList>
    </citation>
    <scope>NUCLEOTIDE SEQUENCE [LARGE SCALE GENOMIC DNA]</scope>
    <source>
        <strain evidence="12 13">CBS 406.79</strain>
    </source>
</reference>
<feature type="domain" description="AAA+ ATPase" evidence="11">
    <location>
        <begin position="770"/>
        <end position="905"/>
    </location>
</feature>
<evidence type="ECO:0000256" key="6">
    <source>
        <dbReference type="ARBA" id="ARBA00022840"/>
    </source>
</evidence>
<dbReference type="Pfam" id="PF00004">
    <property type="entry name" value="AAA"/>
    <property type="match status" value="2"/>
</dbReference>
<comment type="caution">
    <text evidence="12">The sequence shown here is derived from an EMBL/GenBank/DDBJ whole genome shotgun (WGS) entry which is preliminary data.</text>
</comment>
<evidence type="ECO:0000256" key="2">
    <source>
        <dbReference type="ARBA" id="ARBA00006914"/>
    </source>
</evidence>
<dbReference type="OrthoDB" id="5553750at2759"/>
<dbReference type="GO" id="GO:0016558">
    <property type="term" value="P:protein import into peroxisome matrix"/>
    <property type="evidence" value="ECO:0007669"/>
    <property type="project" value="TreeGrafter"/>
</dbReference>
<dbReference type="GO" id="GO:0005778">
    <property type="term" value="C:peroxisomal membrane"/>
    <property type="evidence" value="ECO:0007669"/>
    <property type="project" value="TreeGrafter"/>
</dbReference>
<accession>A0A8H5M0N2</accession>
<evidence type="ECO:0000313" key="12">
    <source>
        <dbReference type="EMBL" id="KAF5376523.1"/>
    </source>
</evidence>
<dbReference type="EMBL" id="JAACJN010000090">
    <property type="protein sequence ID" value="KAF5376523.1"/>
    <property type="molecule type" value="Genomic_DNA"/>
</dbReference>
<dbReference type="InterPro" id="IPR056995">
    <property type="entry name" value="PEX6_4th_dom"/>
</dbReference>
<dbReference type="InterPro" id="IPR003959">
    <property type="entry name" value="ATPase_AAA_core"/>
</dbReference>
<organism evidence="12 13">
    <name type="scientific">Collybiopsis confluens</name>
    <dbReference type="NCBI Taxonomy" id="2823264"/>
    <lineage>
        <taxon>Eukaryota</taxon>
        <taxon>Fungi</taxon>
        <taxon>Dikarya</taxon>
        <taxon>Basidiomycota</taxon>
        <taxon>Agaricomycotina</taxon>
        <taxon>Agaricomycetes</taxon>
        <taxon>Agaricomycetidae</taxon>
        <taxon>Agaricales</taxon>
        <taxon>Marasmiineae</taxon>
        <taxon>Omphalotaceae</taxon>
        <taxon>Collybiopsis</taxon>
    </lineage>
</organism>
<protein>
    <recommendedName>
        <fullName evidence="8">Peroxisomal ATPase PEX6</fullName>
    </recommendedName>
    <alternativeName>
        <fullName evidence="9">Peroxin-6</fullName>
    </alternativeName>
</protein>
<name>A0A8H5M0N2_9AGAR</name>
<comment type="similarity">
    <text evidence="2">Belongs to the AAA ATPase family.</text>
</comment>
<dbReference type="InterPro" id="IPR047533">
    <property type="entry name" value="RecA-like_PEX6_r2"/>
</dbReference>
<dbReference type="Proteomes" id="UP000518752">
    <property type="component" value="Unassembled WGS sequence"/>
</dbReference>
<keyword evidence="5" id="KW-0378">Hydrolase</keyword>
<keyword evidence="4" id="KW-0547">Nucleotide-binding</keyword>
<dbReference type="InterPro" id="IPR050168">
    <property type="entry name" value="AAA_ATPase_domain"/>
</dbReference>
<dbReference type="Gene3D" id="1.10.8.60">
    <property type="match status" value="2"/>
</dbReference>
<dbReference type="GO" id="GO:0005829">
    <property type="term" value="C:cytosol"/>
    <property type="evidence" value="ECO:0007669"/>
    <property type="project" value="TreeGrafter"/>
</dbReference>
<evidence type="ECO:0000256" key="9">
    <source>
        <dbReference type="ARBA" id="ARBA00034920"/>
    </source>
</evidence>
<dbReference type="CDD" id="cd19527">
    <property type="entry name" value="RecA-like_PEX6_r2"/>
    <property type="match status" value="1"/>
</dbReference>
<sequence length="973" mass="106643">MSLLFDEREDGITTVFRTHEGSEDDGVELGGSLRVLCESEDAAFIAISSSPSSPSPSLISRVTFDPADGLAIPRPWLSQHRHIFSSGRVFVSPVIPIILTHVYATALSPAAYDAALDNDDLLERLLCTNKRILRQGSIYTTNPLLHGFAESPRFEFRLDMLEPVLQGYADPASTTLILMAPDDSENTDVVDSLTQSSDEESFEIDEDFLANSVVYPSYHPVSPVSALPDGKRVDESTTDRLFKFRPLTNVLSTLHDDHTLYLRIADLGRLGVLSVKAVANDVAVPMQYHTHGSPILLHNLARENHSSAVSLQPSSFGSREPPIPIAHSVTIARVASPLSINKMYQKSFLDALKSHFSLRKRLVKQGDLVAVSIDTDLVMKREEEWQDSDRYPATPPRTNQVVFFMITNIEYNVPPTDSKNPAVDTYFGSTAGELGCWFDPESTRMVQAGVDHSFVPDVGTYLSSSPSLSVSECGNSVQKLLSISSVVLERRAVDHSLQLSVLLKGARGIGKFTAALLVSRHLGLHILEVNCYDIIGENDIKTEAQLRARFENAIACSPSMLVLRHLEAFAQSTQTSENGKEPVIVNALRDCVQAAHHTWKMSGYPVIICGTTSMIESVPIGLLSCFKHEVSFEAPDEQRRHILLEYLLQDLLVSPDVSVHHLAQQTAAFLPGDLRDLITRAEAAAVKRVIDFRDVGESSAFSAGVSLTNADFDQALARARASYSESIGAPKIPSVSWDDVGGLPKVKADILDTIQLPLDHPELFADGLKKRSGILLYGPPGTGKTLVAKAVATSFSLNFFSIKGPELLNMYIGESEANVRRVFQRARDAKPCVIFFDELDSIAPKRGNQGDSGGVMDRIVSQLLAELDGSGSTADVFVIGATNRPDLLDTALLRPGRQVYIILYEDLELMCQADSIVCSLTRKFRLYPGLDLRQVAEQCSFNYTGADFYALCSDALLNAMSRKAEELEDKLGE</sequence>
<dbReference type="FunFam" id="3.40.50.300:FF:000109">
    <property type="entry name" value="Peroxisomal biogenesis factor 6"/>
    <property type="match status" value="1"/>
</dbReference>
<keyword evidence="6" id="KW-0067">ATP-binding</keyword>
<comment type="subcellular location">
    <subcellularLocation>
        <location evidence="1">Membrane</location>
    </subcellularLocation>
</comment>
<dbReference type="PANTHER" id="PTHR23077:SF9">
    <property type="entry name" value="PEROXISOMAL ATPASE PEX6"/>
    <property type="match status" value="1"/>
</dbReference>
<comment type="catalytic activity">
    <reaction evidence="10">
        <text>ATP + H2O = ADP + phosphate + H(+)</text>
        <dbReference type="Rhea" id="RHEA:13065"/>
        <dbReference type="ChEBI" id="CHEBI:15377"/>
        <dbReference type="ChEBI" id="CHEBI:15378"/>
        <dbReference type="ChEBI" id="CHEBI:30616"/>
        <dbReference type="ChEBI" id="CHEBI:43474"/>
        <dbReference type="ChEBI" id="CHEBI:456216"/>
    </reaction>
    <physiologicalReaction direction="left-to-right" evidence="10">
        <dbReference type="Rhea" id="RHEA:13066"/>
    </physiologicalReaction>
</comment>
<dbReference type="InterPro" id="IPR003960">
    <property type="entry name" value="ATPase_AAA_CS"/>
</dbReference>
<keyword evidence="13" id="KW-1185">Reference proteome</keyword>
<evidence type="ECO:0000256" key="3">
    <source>
        <dbReference type="ARBA" id="ARBA00022593"/>
    </source>
</evidence>
<evidence type="ECO:0000259" key="11">
    <source>
        <dbReference type="SMART" id="SM00382"/>
    </source>
</evidence>
<keyword evidence="3" id="KW-0962">Peroxisome biogenesis</keyword>